<dbReference type="SUPFAM" id="SSF49842">
    <property type="entry name" value="TNF-like"/>
    <property type="match status" value="1"/>
</dbReference>
<protein>
    <submittedName>
        <fullName evidence="7">Cerebellin-1-like</fullName>
    </submittedName>
</protein>
<organism evidence="6 7">
    <name type="scientific">Crassostrea virginica</name>
    <name type="common">Eastern oyster</name>
    <dbReference type="NCBI Taxonomy" id="6565"/>
    <lineage>
        <taxon>Eukaryota</taxon>
        <taxon>Metazoa</taxon>
        <taxon>Spiralia</taxon>
        <taxon>Lophotrochozoa</taxon>
        <taxon>Mollusca</taxon>
        <taxon>Bivalvia</taxon>
        <taxon>Autobranchia</taxon>
        <taxon>Pteriomorphia</taxon>
        <taxon>Ostreida</taxon>
        <taxon>Ostreoidea</taxon>
        <taxon>Ostreidae</taxon>
        <taxon>Crassostrea</taxon>
    </lineage>
</organism>
<dbReference type="Gene3D" id="2.60.120.40">
    <property type="match status" value="1"/>
</dbReference>
<keyword evidence="3 4" id="KW-0732">Signal</keyword>
<evidence type="ECO:0000313" key="6">
    <source>
        <dbReference type="Proteomes" id="UP000694844"/>
    </source>
</evidence>
<dbReference type="InterPro" id="IPR050822">
    <property type="entry name" value="Cerebellin_Synaptic_Org"/>
</dbReference>
<evidence type="ECO:0000259" key="5">
    <source>
        <dbReference type="PROSITE" id="PS50871"/>
    </source>
</evidence>
<dbReference type="OrthoDB" id="6164592at2759"/>
<feature type="signal peptide" evidence="4">
    <location>
        <begin position="1"/>
        <end position="23"/>
    </location>
</feature>
<dbReference type="GO" id="GO:0005576">
    <property type="term" value="C:extracellular region"/>
    <property type="evidence" value="ECO:0007669"/>
    <property type="project" value="UniProtKB-SubCell"/>
</dbReference>
<sequence>MSDLLKCLWCVAVVLMAGILVESNPLAEYSINNTNEYNIYAKIDSLEKNLQHLQTSVINRNKLMKQIFLAITELNVDPAMFDVDLKSPVLQTKTKNGIVISEEDTSIGFTTRLYPAIYSNPSSIIRGGTILYNGGNAYNGTVFTCPSPGLYHFHVSVVTNTETNGIWIYKNSQQLTLAYAGDGNSRRNGASTSAAVLLNVGDEVYLRPYTSPLHVSGHSGFTGVKVN</sequence>
<dbReference type="PROSITE" id="PS50871">
    <property type="entry name" value="C1Q"/>
    <property type="match status" value="1"/>
</dbReference>
<dbReference type="InterPro" id="IPR001073">
    <property type="entry name" value="C1q_dom"/>
</dbReference>
<dbReference type="InterPro" id="IPR008983">
    <property type="entry name" value="Tumour_necrosis_fac-like_dom"/>
</dbReference>
<evidence type="ECO:0000256" key="3">
    <source>
        <dbReference type="ARBA" id="ARBA00022729"/>
    </source>
</evidence>
<gene>
    <name evidence="7" type="primary">LOC111111007</name>
</gene>
<comment type="subcellular location">
    <subcellularLocation>
        <location evidence="1">Secreted</location>
    </subcellularLocation>
</comment>
<evidence type="ECO:0000256" key="1">
    <source>
        <dbReference type="ARBA" id="ARBA00004613"/>
    </source>
</evidence>
<proteinExistence type="predicted"/>
<evidence type="ECO:0000313" key="7">
    <source>
        <dbReference type="RefSeq" id="XP_022303439.1"/>
    </source>
</evidence>
<reference evidence="7" key="1">
    <citation type="submission" date="2025-08" db="UniProtKB">
        <authorList>
            <consortium name="RefSeq"/>
        </authorList>
    </citation>
    <scope>IDENTIFICATION</scope>
    <source>
        <tissue evidence="7">Whole sample</tissue>
    </source>
</reference>
<dbReference type="Proteomes" id="UP000694844">
    <property type="component" value="Chromosome 9"/>
</dbReference>
<dbReference type="PANTHER" id="PTHR22923">
    <property type="entry name" value="CEREBELLIN-RELATED"/>
    <property type="match status" value="1"/>
</dbReference>
<dbReference type="Pfam" id="PF00386">
    <property type="entry name" value="C1q"/>
    <property type="match status" value="1"/>
</dbReference>
<dbReference type="SMART" id="SM00110">
    <property type="entry name" value="C1Q"/>
    <property type="match status" value="1"/>
</dbReference>
<dbReference type="AlphaFoldDB" id="A0A8B8BKR8"/>
<feature type="domain" description="C1q" evidence="5">
    <location>
        <begin position="102"/>
        <end position="227"/>
    </location>
</feature>
<dbReference type="PRINTS" id="PR00007">
    <property type="entry name" value="COMPLEMNTC1Q"/>
</dbReference>
<keyword evidence="2" id="KW-0964">Secreted</keyword>
<name>A0A8B8BKR8_CRAVI</name>
<dbReference type="PANTHER" id="PTHR22923:SF64">
    <property type="entry name" value="C1Q-RELATED FACTOR"/>
    <property type="match status" value="1"/>
</dbReference>
<keyword evidence="6" id="KW-1185">Reference proteome</keyword>
<evidence type="ECO:0000256" key="4">
    <source>
        <dbReference type="SAM" id="SignalP"/>
    </source>
</evidence>
<feature type="chain" id="PRO_5034845876" evidence="4">
    <location>
        <begin position="24"/>
        <end position="227"/>
    </location>
</feature>
<dbReference type="GeneID" id="111111007"/>
<accession>A0A8B8BKR8</accession>
<evidence type="ECO:0000256" key="2">
    <source>
        <dbReference type="ARBA" id="ARBA00022525"/>
    </source>
</evidence>
<dbReference type="RefSeq" id="XP_022303439.1">
    <property type="nucleotide sequence ID" value="XM_022447731.1"/>
</dbReference>
<dbReference type="KEGG" id="cvn:111111007"/>